<evidence type="ECO:0008006" key="3">
    <source>
        <dbReference type="Google" id="ProtNLM"/>
    </source>
</evidence>
<dbReference type="OrthoDB" id="3854769at2"/>
<dbReference type="KEGG" id="sct:SCAT_3533"/>
<dbReference type="PATRIC" id="fig|1003195.11.peg.4998"/>
<dbReference type="Proteomes" id="UP000007842">
    <property type="component" value="Chromosome"/>
</dbReference>
<accession>F8K3X4</accession>
<evidence type="ECO:0000313" key="1">
    <source>
        <dbReference type="EMBL" id="AEW95893.1"/>
    </source>
</evidence>
<dbReference type="HOGENOM" id="CLU_174095_0_0_11"/>
<gene>
    <name evidence="1" type="ordered locus">SCATT_35220</name>
</gene>
<sequence>MTRGPIIATDLYTTVMTRAGWVCQCAGECGSAHRRTGGTCQAPHTDRAHLIAAPPRRVPDHQAVTVPPGELRAWCPVCWQHLQAAATRARAATAADSQKSLF</sequence>
<dbReference type="AlphaFoldDB" id="F8K3X4"/>
<proteinExistence type="predicted"/>
<protein>
    <recommendedName>
        <fullName evidence="3">HNH endonuclease</fullName>
    </recommendedName>
</protein>
<evidence type="ECO:0000313" key="2">
    <source>
        <dbReference type="Proteomes" id="UP000007842"/>
    </source>
</evidence>
<reference evidence="2" key="1">
    <citation type="submission" date="2011-12" db="EMBL/GenBank/DDBJ databases">
        <title>Complete genome sequence of Streptomyces cattleya strain DSM 46488.</title>
        <authorList>
            <person name="Ou H.-Y."/>
            <person name="Li P."/>
            <person name="Zhao C."/>
            <person name="O'Hagan D."/>
            <person name="Deng Z."/>
        </authorList>
    </citation>
    <scope>NUCLEOTIDE SEQUENCE [LARGE SCALE GENOMIC DNA]</scope>
    <source>
        <strain evidence="2">ATCC 35852 / DSM 46488 / JCM 4925 / NBRC 14057 / NRRL 8057</strain>
    </source>
</reference>
<dbReference type="EMBL" id="CP003219">
    <property type="protein sequence ID" value="AEW95893.1"/>
    <property type="molecule type" value="Genomic_DNA"/>
</dbReference>
<name>F8K3X4_STREN</name>
<dbReference type="eggNOG" id="ENOG503292K">
    <property type="taxonomic scope" value="Bacteria"/>
</dbReference>
<keyword evidence="2" id="KW-1185">Reference proteome</keyword>
<organism evidence="1 2">
    <name type="scientific">Streptantibioticus cattleyicolor (strain ATCC 35852 / DSM 46488 / JCM 4925 / NBRC 14057 / NRRL 8057)</name>
    <name type="common">Streptomyces cattleya</name>
    <dbReference type="NCBI Taxonomy" id="1003195"/>
    <lineage>
        <taxon>Bacteria</taxon>
        <taxon>Bacillati</taxon>
        <taxon>Actinomycetota</taxon>
        <taxon>Actinomycetes</taxon>
        <taxon>Kitasatosporales</taxon>
        <taxon>Streptomycetaceae</taxon>
        <taxon>Streptantibioticus</taxon>
    </lineage>
</organism>
<dbReference type="KEGG" id="scy:SCATT_35220"/>
<accession>G8WUK4</accession>
<dbReference type="STRING" id="1003195.SCATT_35220"/>
<dbReference type="RefSeq" id="WP_014144254.1">
    <property type="nucleotide sequence ID" value="NC_016111.1"/>
</dbReference>